<evidence type="ECO:0000313" key="1">
    <source>
        <dbReference type="EMBL" id="MCQ4951049.1"/>
    </source>
</evidence>
<organism evidence="1 2">
    <name type="scientific">Bittarella massiliensis</name>
    <name type="common">ex Durand et al. 2017</name>
    <dbReference type="NCBI Taxonomy" id="1720313"/>
    <lineage>
        <taxon>Bacteria</taxon>
        <taxon>Bacillati</taxon>
        <taxon>Bacillota</taxon>
        <taxon>Clostridia</taxon>
        <taxon>Eubacteriales</taxon>
        <taxon>Oscillospiraceae</taxon>
        <taxon>Bittarella (ex Durand et al. 2017)</taxon>
    </lineage>
</organism>
<feature type="non-terminal residue" evidence="1">
    <location>
        <position position="67"/>
    </location>
</feature>
<protein>
    <submittedName>
        <fullName evidence="1">Uncharacterized protein</fullName>
    </submittedName>
</protein>
<accession>A0AAW5KMA6</accession>
<evidence type="ECO:0000313" key="2">
    <source>
        <dbReference type="Proteomes" id="UP001205063"/>
    </source>
</evidence>
<dbReference type="EMBL" id="JANGAB010000602">
    <property type="protein sequence ID" value="MCQ4951049.1"/>
    <property type="molecule type" value="Genomic_DNA"/>
</dbReference>
<gene>
    <name evidence="1" type="ORF">NE646_15645</name>
</gene>
<dbReference type="RefSeq" id="WP_256137083.1">
    <property type="nucleotide sequence ID" value="NZ_JANGAB010000602.1"/>
</dbReference>
<proteinExistence type="predicted"/>
<name>A0AAW5KMA6_9FIRM</name>
<dbReference type="Proteomes" id="UP001205063">
    <property type="component" value="Unassembled WGS sequence"/>
</dbReference>
<dbReference type="AlphaFoldDB" id="A0AAW5KMA6"/>
<comment type="caution">
    <text evidence="1">The sequence shown here is derived from an EMBL/GenBank/DDBJ whole genome shotgun (WGS) entry which is preliminary data.</text>
</comment>
<sequence>MTFMDEIIIPSPPVDFNRNRLSFALFRGIWLPLAGGKRIIKISVGSAPRLPAPLRAIFGSRRGQTRG</sequence>
<reference evidence="1" key="1">
    <citation type="submission" date="2022-06" db="EMBL/GenBank/DDBJ databases">
        <title>Isolation of gut microbiota from human fecal samples.</title>
        <authorList>
            <person name="Pamer E.G."/>
            <person name="Barat B."/>
            <person name="Waligurski E."/>
            <person name="Medina S."/>
            <person name="Paddock L."/>
            <person name="Mostad J."/>
        </authorList>
    </citation>
    <scope>NUCLEOTIDE SEQUENCE</scope>
    <source>
        <strain evidence="1">DFI.7.96</strain>
    </source>
</reference>